<dbReference type="RefSeq" id="WP_038492839.1">
    <property type="nucleotide sequence ID" value="NZ_BCTH01000037.1"/>
</dbReference>
<dbReference type="NCBIfam" id="NF007625">
    <property type="entry name" value="PRK10281.1"/>
    <property type="match status" value="1"/>
</dbReference>
<evidence type="ECO:0000256" key="3">
    <source>
        <dbReference type="PIRSR" id="PIRSR016184-1"/>
    </source>
</evidence>
<name>W0V7Y1_9BURK</name>
<feature type="active site" evidence="3">
    <location>
        <position position="47"/>
    </location>
</feature>
<evidence type="ECO:0000313" key="4">
    <source>
        <dbReference type="EMBL" id="CDG83387.1"/>
    </source>
</evidence>
<dbReference type="Pfam" id="PF02567">
    <property type="entry name" value="PhzC-PhzF"/>
    <property type="match status" value="1"/>
</dbReference>
<dbReference type="SUPFAM" id="SSF54506">
    <property type="entry name" value="Diaminopimelate epimerase-like"/>
    <property type="match status" value="1"/>
</dbReference>
<accession>W0V7Y1</accession>
<evidence type="ECO:0000256" key="1">
    <source>
        <dbReference type="ARBA" id="ARBA00008270"/>
    </source>
</evidence>
<dbReference type="InterPro" id="IPR003719">
    <property type="entry name" value="Phenazine_PhzF-like"/>
</dbReference>
<dbReference type="NCBIfam" id="TIGR00654">
    <property type="entry name" value="PhzF_family"/>
    <property type="match status" value="1"/>
</dbReference>
<dbReference type="KEGG" id="jag:GJA_2756"/>
<sequence length="298" mass="31869">MQHPQIFHVDSFTKTPFRGNPAGVVLNADGLSARQMQDLARELKHSETAFVMAPQDDSHDVYIRYFTPTMEVPVCGHATIAAHYARATWLQLGYVELKQKTGAGIQAIVVQAIGDGYRITMRQGPIAFGAPFSAALRSELASALGVPEHHLAPDLPVQIVSTGHSKVMVPLAAGISLDDIDPDQHALKDLSGVIGCNGFFPFTIDREASATHGRMFAPAIGIAEDPVTGNANGPLGAYLVKHKLMRHDGQRLVFDGHQGRALGRDGVVSVSVDIDDGEPVRVAISGVAVILFSARLNT</sequence>
<dbReference type="STRING" id="1349767.GJA_2756"/>
<dbReference type="OrthoDB" id="9788221at2"/>
<dbReference type="AlphaFoldDB" id="W0V7Y1"/>
<dbReference type="GO" id="GO:0005737">
    <property type="term" value="C:cytoplasm"/>
    <property type="evidence" value="ECO:0007669"/>
    <property type="project" value="TreeGrafter"/>
</dbReference>
<keyword evidence="5" id="KW-1185">Reference proteome</keyword>
<dbReference type="GO" id="GO:0016853">
    <property type="term" value="F:isomerase activity"/>
    <property type="evidence" value="ECO:0007669"/>
    <property type="project" value="UniProtKB-KW"/>
</dbReference>
<dbReference type="PANTHER" id="PTHR13774:SF39">
    <property type="entry name" value="BIOSYNTHESIS PROTEIN, PUTATIVE-RELATED"/>
    <property type="match status" value="1"/>
</dbReference>
<dbReference type="PIRSF" id="PIRSF016184">
    <property type="entry name" value="PhzC_PhzF"/>
    <property type="match status" value="1"/>
</dbReference>
<evidence type="ECO:0000256" key="2">
    <source>
        <dbReference type="ARBA" id="ARBA00023235"/>
    </source>
</evidence>
<dbReference type="EMBL" id="HG322949">
    <property type="protein sequence ID" value="CDG83387.1"/>
    <property type="molecule type" value="Genomic_DNA"/>
</dbReference>
<dbReference type="PANTHER" id="PTHR13774">
    <property type="entry name" value="PHENAZINE BIOSYNTHESIS PROTEIN"/>
    <property type="match status" value="1"/>
</dbReference>
<dbReference type="Proteomes" id="UP000027604">
    <property type="component" value="Chromosome I"/>
</dbReference>
<dbReference type="HOGENOM" id="CLU_048756_0_2_4"/>
<evidence type="ECO:0000313" key="5">
    <source>
        <dbReference type="Proteomes" id="UP000027604"/>
    </source>
</evidence>
<proteinExistence type="inferred from homology"/>
<protein>
    <submittedName>
        <fullName evidence="4">Uncharacterized isomerase yddE</fullName>
        <ecNumber evidence="4">5.1.-.-</ecNumber>
    </submittedName>
</protein>
<dbReference type="EC" id="5.1.-.-" evidence="4"/>
<dbReference type="PATRIC" id="fig|1349767.4.peg.4483"/>
<dbReference type="Gene3D" id="3.10.310.10">
    <property type="entry name" value="Diaminopimelate Epimerase, Chain A, domain 1"/>
    <property type="match status" value="2"/>
</dbReference>
<keyword evidence="2 4" id="KW-0413">Isomerase</keyword>
<reference evidence="4 5" key="1">
    <citation type="journal article" date="2015" name="Genome Announc.">
        <title>Genome Sequence of Mushroom Soft-Rot Pathogen Janthinobacterium agaricidamnosum.</title>
        <authorList>
            <person name="Graupner K."/>
            <person name="Lackner G."/>
            <person name="Hertweck C."/>
        </authorList>
    </citation>
    <scope>NUCLEOTIDE SEQUENCE [LARGE SCALE GENOMIC DNA]</scope>
    <source>
        <strain evidence="5">NBRC 102515 / DSM 9628</strain>
    </source>
</reference>
<comment type="similarity">
    <text evidence="1">Belongs to the PhzF family.</text>
</comment>
<organism evidence="4 5">
    <name type="scientific">Janthinobacterium agaricidamnosum NBRC 102515 = DSM 9628</name>
    <dbReference type="NCBI Taxonomy" id="1349767"/>
    <lineage>
        <taxon>Bacteria</taxon>
        <taxon>Pseudomonadati</taxon>
        <taxon>Pseudomonadota</taxon>
        <taxon>Betaproteobacteria</taxon>
        <taxon>Burkholderiales</taxon>
        <taxon>Oxalobacteraceae</taxon>
        <taxon>Janthinobacterium</taxon>
    </lineage>
</organism>
<dbReference type="eggNOG" id="COG0384">
    <property type="taxonomic scope" value="Bacteria"/>
</dbReference>
<gene>
    <name evidence="4" type="primary">yddE</name>
    <name evidence="4" type="ORF">GJA_2756</name>
</gene>